<evidence type="ECO:0000256" key="2">
    <source>
        <dbReference type="ARBA" id="ARBA00009592"/>
    </source>
</evidence>
<protein>
    <submittedName>
        <fullName evidence="11">Uncharacterized protein</fullName>
    </submittedName>
</protein>
<evidence type="ECO:0000256" key="3">
    <source>
        <dbReference type="ARBA" id="ARBA00022475"/>
    </source>
</evidence>
<evidence type="ECO:0000256" key="6">
    <source>
        <dbReference type="ARBA" id="ARBA00022737"/>
    </source>
</evidence>
<keyword evidence="3" id="KW-1003">Cell membrane</keyword>
<dbReference type="PANTHER" id="PTHR27004:SF428">
    <property type="entry name" value="OS01G0160600 PROTEIN"/>
    <property type="match status" value="1"/>
</dbReference>
<dbReference type="PRINTS" id="PR00019">
    <property type="entry name" value="LEURICHRPT"/>
</dbReference>
<evidence type="ECO:0000256" key="5">
    <source>
        <dbReference type="ARBA" id="ARBA00022692"/>
    </source>
</evidence>
<dbReference type="InterPro" id="IPR001611">
    <property type="entry name" value="Leu-rich_rpt"/>
</dbReference>
<evidence type="ECO:0000256" key="9">
    <source>
        <dbReference type="ARBA" id="ARBA00023170"/>
    </source>
</evidence>
<evidence type="ECO:0000256" key="8">
    <source>
        <dbReference type="ARBA" id="ARBA00023136"/>
    </source>
</evidence>
<proteinExistence type="inferred from homology"/>
<dbReference type="PANTHER" id="PTHR27004">
    <property type="entry name" value="RECEPTOR-LIKE PROTEIN 12 ISOFORM X1"/>
    <property type="match status" value="1"/>
</dbReference>
<keyword evidence="5" id="KW-0812">Transmembrane</keyword>
<dbReference type="GO" id="GO:0005886">
    <property type="term" value="C:plasma membrane"/>
    <property type="evidence" value="ECO:0007669"/>
    <property type="project" value="UniProtKB-SubCell"/>
</dbReference>
<comment type="similarity">
    <text evidence="2">Belongs to the RLP family.</text>
</comment>
<organism evidence="11 12">
    <name type="scientific">Theobroma cacao</name>
    <name type="common">Cacao</name>
    <name type="synonym">Cocoa</name>
    <dbReference type="NCBI Taxonomy" id="3641"/>
    <lineage>
        <taxon>Eukaryota</taxon>
        <taxon>Viridiplantae</taxon>
        <taxon>Streptophyta</taxon>
        <taxon>Embryophyta</taxon>
        <taxon>Tracheophyta</taxon>
        <taxon>Spermatophyta</taxon>
        <taxon>Magnoliopsida</taxon>
        <taxon>eudicotyledons</taxon>
        <taxon>Gunneridae</taxon>
        <taxon>Pentapetalae</taxon>
        <taxon>rosids</taxon>
        <taxon>malvids</taxon>
        <taxon>Malvales</taxon>
        <taxon>Malvaceae</taxon>
        <taxon>Byttnerioideae</taxon>
        <taxon>Theobroma</taxon>
    </lineage>
</organism>
<dbReference type="HOGENOM" id="CLU_2255075_0_0_1"/>
<evidence type="ECO:0000256" key="7">
    <source>
        <dbReference type="ARBA" id="ARBA00022989"/>
    </source>
</evidence>
<dbReference type="Gramene" id="EOY02815">
    <property type="protein sequence ID" value="EOY02815"/>
    <property type="gene ID" value="TCM_017210"/>
</dbReference>
<dbReference type="AlphaFoldDB" id="A0A061ECV7"/>
<name>A0A061ECV7_THECC</name>
<dbReference type="Pfam" id="PF13855">
    <property type="entry name" value="LRR_8"/>
    <property type="match status" value="1"/>
</dbReference>
<evidence type="ECO:0000256" key="10">
    <source>
        <dbReference type="ARBA" id="ARBA00023180"/>
    </source>
</evidence>
<keyword evidence="12" id="KW-1185">Reference proteome</keyword>
<dbReference type="Proteomes" id="UP000026915">
    <property type="component" value="Chromosome 4"/>
</dbReference>
<dbReference type="eggNOG" id="KOG0619">
    <property type="taxonomic scope" value="Eukaryota"/>
</dbReference>
<evidence type="ECO:0000313" key="12">
    <source>
        <dbReference type="Proteomes" id="UP000026915"/>
    </source>
</evidence>
<keyword evidence="4" id="KW-0433">Leucine-rich repeat</keyword>
<keyword evidence="6" id="KW-0677">Repeat</keyword>
<dbReference type="InParanoid" id="A0A061ECV7"/>
<reference evidence="11 12" key="1">
    <citation type="journal article" date="2013" name="Genome Biol.">
        <title>The genome sequence of the most widely cultivated cacao type and its use to identify candidate genes regulating pod color.</title>
        <authorList>
            <person name="Motamayor J.C."/>
            <person name="Mockaitis K."/>
            <person name="Schmutz J."/>
            <person name="Haiminen N."/>
            <person name="Iii D.L."/>
            <person name="Cornejo O."/>
            <person name="Findley S.D."/>
            <person name="Zheng P."/>
            <person name="Utro F."/>
            <person name="Royaert S."/>
            <person name="Saski C."/>
            <person name="Jenkins J."/>
            <person name="Podicheti R."/>
            <person name="Zhao M."/>
            <person name="Scheffler B.E."/>
            <person name="Stack J.C."/>
            <person name="Feltus F.A."/>
            <person name="Mustiga G.M."/>
            <person name="Amores F."/>
            <person name="Phillips W."/>
            <person name="Marelli J.P."/>
            <person name="May G.D."/>
            <person name="Shapiro H."/>
            <person name="Ma J."/>
            <person name="Bustamante C.D."/>
            <person name="Schnell R.J."/>
            <person name="Main D."/>
            <person name="Gilbert D."/>
            <person name="Parida L."/>
            <person name="Kuhn D.N."/>
        </authorList>
    </citation>
    <scope>NUCLEOTIDE SEQUENCE [LARGE SCALE GENOMIC DNA]</scope>
    <source>
        <strain evidence="12">cv. Matina 1-6</strain>
    </source>
</reference>
<sequence length="104" mass="11456">MTYDTGALENLKELELLDLSQNKLSGKIPPQLTSLTFLSALDLSYNNLEGTIPQSNQFNTFSNDSHRGNPRLCMLPLTRKCDEVGFPLPLLGEDVDSLVDGISD</sequence>
<dbReference type="OMA" id="TFSNDSH"/>
<keyword evidence="9" id="KW-0675">Receptor</keyword>
<keyword evidence="8" id="KW-0472">Membrane</keyword>
<evidence type="ECO:0000256" key="4">
    <source>
        <dbReference type="ARBA" id="ARBA00022614"/>
    </source>
</evidence>
<dbReference type="SUPFAM" id="SSF52058">
    <property type="entry name" value="L domain-like"/>
    <property type="match status" value="1"/>
</dbReference>
<gene>
    <name evidence="11" type="ORF">TCM_017210</name>
</gene>
<dbReference type="InterPro" id="IPR032675">
    <property type="entry name" value="LRR_dom_sf"/>
</dbReference>
<keyword evidence="7" id="KW-1133">Transmembrane helix</keyword>
<dbReference type="Gene3D" id="3.80.10.10">
    <property type="entry name" value="Ribonuclease Inhibitor"/>
    <property type="match status" value="1"/>
</dbReference>
<accession>A0A061ECV7</accession>
<evidence type="ECO:0000256" key="1">
    <source>
        <dbReference type="ARBA" id="ARBA00004251"/>
    </source>
</evidence>
<evidence type="ECO:0000313" key="11">
    <source>
        <dbReference type="EMBL" id="EOY02815.1"/>
    </source>
</evidence>
<comment type="subcellular location">
    <subcellularLocation>
        <location evidence="1">Cell membrane</location>
        <topology evidence="1">Single-pass type I membrane protein</topology>
    </subcellularLocation>
</comment>
<keyword evidence="10" id="KW-0325">Glycoprotein</keyword>
<dbReference type="EMBL" id="CM001882">
    <property type="protein sequence ID" value="EOY02815.1"/>
    <property type="molecule type" value="Genomic_DNA"/>
</dbReference>